<dbReference type="EMBL" id="AMYD01004378">
    <property type="protein sequence ID" value="EQB43239.1"/>
    <property type="molecule type" value="Genomic_DNA"/>
</dbReference>
<name>T0JV32_COLGC</name>
<comment type="caution">
    <text evidence="1">The sequence shown here is derived from an EMBL/GenBank/DDBJ whole genome shotgun (WGS) entry which is preliminary data.</text>
</comment>
<evidence type="ECO:0000313" key="1">
    <source>
        <dbReference type="EMBL" id="EQB43239.1"/>
    </source>
</evidence>
<dbReference type="Proteomes" id="UP000015530">
    <property type="component" value="Unassembled WGS sequence"/>
</dbReference>
<accession>T0JV32</accession>
<evidence type="ECO:0000313" key="2">
    <source>
        <dbReference type="Proteomes" id="UP000015530"/>
    </source>
</evidence>
<proteinExistence type="predicted"/>
<protein>
    <submittedName>
        <fullName evidence="1">Uncharacterized protein</fullName>
    </submittedName>
</protein>
<sequence>MDDASDVYGW</sequence>
<organism evidence="1 2">
    <name type="scientific">Colletotrichum gloeosporioides (strain Cg-14)</name>
    <name type="common">Anthracnose fungus</name>
    <name type="synonym">Glomerella cingulata</name>
    <dbReference type="NCBI Taxonomy" id="1237896"/>
    <lineage>
        <taxon>Eukaryota</taxon>
        <taxon>Fungi</taxon>
        <taxon>Dikarya</taxon>
        <taxon>Ascomycota</taxon>
        <taxon>Pezizomycotina</taxon>
        <taxon>Sordariomycetes</taxon>
        <taxon>Hypocreomycetidae</taxon>
        <taxon>Glomerellales</taxon>
        <taxon>Glomerellaceae</taxon>
        <taxon>Colletotrichum</taxon>
        <taxon>Colletotrichum gloeosporioides species complex</taxon>
    </lineage>
</organism>
<reference evidence="2" key="1">
    <citation type="journal article" date="2013" name="Mol. Plant Microbe Interact.">
        <title>Global aspects of pacC regulation of pathogenicity genes in Colletotrichum gloeosporioides as revealed by transcriptome analysis.</title>
        <authorList>
            <person name="Alkan N."/>
            <person name="Meng X."/>
            <person name="Friedlander G."/>
            <person name="Reuveni E."/>
            <person name="Sukno S."/>
            <person name="Sherman A."/>
            <person name="Thon M."/>
            <person name="Fluhr R."/>
            <person name="Prusky D."/>
        </authorList>
    </citation>
    <scope>NUCLEOTIDE SEQUENCE [LARGE SCALE GENOMIC DNA]</scope>
    <source>
        <strain evidence="2">Cg-14</strain>
    </source>
</reference>
<dbReference type="HOGENOM" id="CLU_3438372_0_0_1"/>
<gene>
    <name evidence="1" type="ORF">CGLO_18125</name>
</gene>